<dbReference type="InterPro" id="IPR001995">
    <property type="entry name" value="Peptidase_A2_cat"/>
</dbReference>
<proteinExistence type="predicted"/>
<name>A0A085MUJ8_9BILA</name>
<dbReference type="Pfam" id="PF13975">
    <property type="entry name" value="gag-asp_proteas"/>
    <property type="match status" value="1"/>
</dbReference>
<protein>
    <recommendedName>
        <fullName evidence="2">Peptidase A2 domain-containing protein</fullName>
    </recommendedName>
</protein>
<evidence type="ECO:0000313" key="3">
    <source>
        <dbReference type="EMBL" id="KFD60894.1"/>
    </source>
</evidence>
<keyword evidence="1" id="KW-0378">Hydrolase</keyword>
<evidence type="ECO:0000256" key="1">
    <source>
        <dbReference type="ARBA" id="ARBA00022801"/>
    </source>
</evidence>
<sequence length="225" mass="24187">MLVDTGAGRTLLRSDEFRRIRGQWELSPCNVCLLSAGGTALDVMGTVLLPLQVGEKTFDMEVIVVDKLQFAGLLGIDFLKLHGFVVDLARGTLSCSEQKLKIPLQSAGRASGSGAWSVSAGKPASTSRRMLQQLIETTGAPLTVSQQGKLRGMLSKFCNAFAASEFDIGLTSVLKHGIIVERIGRGSACRPRPTSKRDDAFTPPILSLSLVYSLWLVVLHACLSK</sequence>
<evidence type="ECO:0000259" key="2">
    <source>
        <dbReference type="PROSITE" id="PS50175"/>
    </source>
</evidence>
<dbReference type="GO" id="GO:0004190">
    <property type="term" value="F:aspartic-type endopeptidase activity"/>
    <property type="evidence" value="ECO:0007669"/>
    <property type="project" value="InterPro"/>
</dbReference>
<organism evidence="3">
    <name type="scientific">Trichuris suis</name>
    <name type="common">pig whipworm</name>
    <dbReference type="NCBI Taxonomy" id="68888"/>
    <lineage>
        <taxon>Eukaryota</taxon>
        <taxon>Metazoa</taxon>
        <taxon>Ecdysozoa</taxon>
        <taxon>Nematoda</taxon>
        <taxon>Enoplea</taxon>
        <taxon>Dorylaimia</taxon>
        <taxon>Trichinellida</taxon>
        <taxon>Trichuridae</taxon>
        <taxon>Trichuris</taxon>
    </lineage>
</organism>
<reference evidence="3" key="1">
    <citation type="journal article" date="2014" name="Nat. Genet.">
        <title>Genome and transcriptome of the porcine whipworm Trichuris suis.</title>
        <authorList>
            <person name="Jex A.R."/>
            <person name="Nejsum P."/>
            <person name="Schwarz E.M."/>
            <person name="Hu L."/>
            <person name="Young N.D."/>
            <person name="Hall R.S."/>
            <person name="Korhonen P.K."/>
            <person name="Liao S."/>
            <person name="Thamsborg S."/>
            <person name="Xia J."/>
            <person name="Xu P."/>
            <person name="Wang S."/>
            <person name="Scheerlinck J.P."/>
            <person name="Hofmann A."/>
            <person name="Sternberg P.W."/>
            <person name="Wang J."/>
            <person name="Gasser R.B."/>
        </authorList>
    </citation>
    <scope>NUCLEOTIDE SEQUENCE [LARGE SCALE GENOMIC DNA]</scope>
    <source>
        <strain evidence="3">DCEP-RM93F</strain>
    </source>
</reference>
<dbReference type="InterPro" id="IPR021109">
    <property type="entry name" value="Peptidase_aspartic_dom_sf"/>
</dbReference>
<dbReference type="SUPFAM" id="SSF50630">
    <property type="entry name" value="Acid proteases"/>
    <property type="match status" value="1"/>
</dbReference>
<gene>
    <name evidence="3" type="ORF">M514_07786</name>
</gene>
<feature type="domain" description="Peptidase A2" evidence="2">
    <location>
        <begin position="1"/>
        <end position="78"/>
    </location>
</feature>
<dbReference type="GO" id="GO:0006508">
    <property type="term" value="P:proteolysis"/>
    <property type="evidence" value="ECO:0007669"/>
    <property type="project" value="InterPro"/>
</dbReference>
<accession>A0A085MUJ8</accession>
<dbReference type="Gene3D" id="2.40.70.10">
    <property type="entry name" value="Acid Proteases"/>
    <property type="match status" value="1"/>
</dbReference>
<dbReference type="PROSITE" id="PS50175">
    <property type="entry name" value="ASP_PROT_RETROV"/>
    <property type="match status" value="1"/>
</dbReference>
<dbReference type="EMBL" id="KL367644">
    <property type="protein sequence ID" value="KFD60894.1"/>
    <property type="molecule type" value="Genomic_DNA"/>
</dbReference>
<dbReference type="AlphaFoldDB" id="A0A085MUJ8"/>
<dbReference type="Proteomes" id="UP000030758">
    <property type="component" value="Unassembled WGS sequence"/>
</dbReference>